<proteinExistence type="predicted"/>
<organism evidence="2 3">
    <name type="scientific">Volvox africanus</name>
    <dbReference type="NCBI Taxonomy" id="51714"/>
    <lineage>
        <taxon>Eukaryota</taxon>
        <taxon>Viridiplantae</taxon>
        <taxon>Chlorophyta</taxon>
        <taxon>core chlorophytes</taxon>
        <taxon>Chlorophyceae</taxon>
        <taxon>CS clade</taxon>
        <taxon>Chlamydomonadales</taxon>
        <taxon>Volvocaceae</taxon>
        <taxon>Volvox</taxon>
    </lineage>
</organism>
<dbReference type="EMBL" id="BSDZ01000016">
    <property type="protein sequence ID" value="GLI63620.1"/>
    <property type="molecule type" value="Genomic_DNA"/>
</dbReference>
<keyword evidence="3" id="KW-1185">Reference proteome</keyword>
<sequence length="1087" mass="112677">MQKYRVVNIFREAGEGAALYVLRFILTLGSQGRLDCVAAGAWNGDPDGTAIQPLPVVNAADGLIVRAPTIGVPSGGSSCRAGRSSSNGDGRYGSSSVVGAGGFLPGQVTLNSLTKAQRAAALGQASSLKTSSTAVAVASVACVECLSPPYGSGPPFETTGGMWLLQLEEGGPAAAAAGGGESALASRGVRPGIAGAATTVIPMYLHSELRLLVMGRMPLLAGGRRVRIAAVPPRSSRAGARPLVERLLPTRYMVPELSASLLAPGCWPHFDALRNGGTDPMSLQQASEGAMEAVLPGSRAKVGGWVLARVVSIGAAPLREPGAFDRHRKRIIYLADPTGSSEATDAASVPGAASITATLGLYGDAVQLGDLMLPGEVVAIYEPTVFVHEAGTAAYGERQALSYEHSPDTILAVIPSVRIQVPNACQPMPSVGTTHIELDGELSSAAATANLRPAGADMPAPEIPGPQQHSDRSSDSHSLSASQAPTHAFQGLGSFGQGLHMGRSQMGGCGALAAAGMASGYNKEAGVGRTVVVARVHAVLGYVHGAGTTHGGCLRVLFNDGTGSAAVEMHLARGSKVLSHMREGHVVILMGAIQLPASSAAHKLLVSSAVEALRVQEHLPSVNGGGGVAASGVLDHAIHVHTLAWFETEMGSEAYSLTAMPAHMTTPPLVMYTSLAALKLAHLQVIQQRLWQYRQLHQHPERGQDCLIPQQSHWPTDILRALAAAACQLSDPRGAWGQDVPYLQRPFRLVAPVGDGDTLEIRQCRHGDDAVDVRSGPGGSAAGAMALTFSRSPLLTGTDSLEASLCGQGGVDGVARELTTAAVSAGPGRSNLVACAPDGWCSALACVVEVRSAHVETHRVHRQCGRLVRRAASMFMDFDFDDMDNDNGAGVVGGSAMAGGGGGVCGAATRGAALAQGPASIPAQDTPSKDQSMDGLWECAFCGLDLVKDDITWQYHGSLTLEDAAQAAGIRADMHAATHAVTLPADPEALHSLLGVSAAAFHSLGTARRRRVVQDCLVDRRGLIRRCVVALYPKPRRQQGQQCDPVVALSFNDTASGDSRRPMSSDGQDTCCQLADYWAVAQLHPVD</sequence>
<comment type="caution">
    <text evidence="2">The sequence shown here is derived from an EMBL/GenBank/DDBJ whole genome shotgun (WGS) entry which is preliminary data.</text>
</comment>
<feature type="region of interest" description="Disordered" evidence="1">
    <location>
        <begin position="453"/>
        <end position="483"/>
    </location>
</feature>
<evidence type="ECO:0008006" key="4">
    <source>
        <dbReference type="Google" id="ProtNLM"/>
    </source>
</evidence>
<evidence type="ECO:0000256" key="1">
    <source>
        <dbReference type="SAM" id="MobiDB-lite"/>
    </source>
</evidence>
<accession>A0ABQ5S1K1</accession>
<name>A0ABQ5S1K1_9CHLO</name>
<evidence type="ECO:0000313" key="3">
    <source>
        <dbReference type="Proteomes" id="UP001165090"/>
    </source>
</evidence>
<gene>
    <name evidence="2" type="ORF">VaNZ11_006635</name>
</gene>
<evidence type="ECO:0000313" key="2">
    <source>
        <dbReference type="EMBL" id="GLI63620.1"/>
    </source>
</evidence>
<dbReference type="Proteomes" id="UP001165090">
    <property type="component" value="Unassembled WGS sequence"/>
</dbReference>
<reference evidence="2 3" key="1">
    <citation type="journal article" date="2023" name="IScience">
        <title>Expanded male sex-determining region conserved during the evolution of homothallism in the green alga Volvox.</title>
        <authorList>
            <person name="Yamamoto K."/>
            <person name="Matsuzaki R."/>
            <person name="Mahakham W."/>
            <person name="Heman W."/>
            <person name="Sekimoto H."/>
            <person name="Kawachi M."/>
            <person name="Minakuchi Y."/>
            <person name="Toyoda A."/>
            <person name="Nozaki H."/>
        </authorList>
    </citation>
    <scope>NUCLEOTIDE SEQUENCE [LARGE SCALE GENOMIC DNA]</scope>
    <source>
        <strain evidence="2 3">NIES-4468</strain>
    </source>
</reference>
<protein>
    <recommendedName>
        <fullName evidence="4">CST complex subunit CTC1</fullName>
    </recommendedName>
</protein>